<dbReference type="InterPro" id="IPR038472">
    <property type="entry name" value="DndE_sf"/>
</dbReference>
<dbReference type="RefSeq" id="WP_266053673.1">
    <property type="nucleotide sequence ID" value="NZ_JAPFQO010000011.1"/>
</dbReference>
<protein>
    <submittedName>
        <fullName evidence="1">DndE family protein</fullName>
    </submittedName>
</protein>
<accession>A0ABT3RJF6</accession>
<dbReference type="Proteomes" id="UP001207228">
    <property type="component" value="Unassembled WGS sequence"/>
</dbReference>
<reference evidence="1 2" key="1">
    <citation type="submission" date="2022-11" db="EMBL/GenBank/DDBJ databases">
        <title>The characterization of three novel Bacteroidetes species and genomic analysis of their roles in tidal elemental geochemical cycles.</title>
        <authorList>
            <person name="Ma K.-J."/>
        </authorList>
    </citation>
    <scope>NUCLEOTIDE SEQUENCE [LARGE SCALE GENOMIC DNA]</scope>
    <source>
        <strain evidence="1 2">M82</strain>
    </source>
</reference>
<dbReference type="InterPro" id="IPR014969">
    <property type="entry name" value="DNA_S_DndE"/>
</dbReference>
<comment type="caution">
    <text evidence="1">The sequence shown here is derived from an EMBL/GenBank/DDBJ whole genome shotgun (WGS) entry which is preliminary data.</text>
</comment>
<dbReference type="EMBL" id="JAPFQO010000011">
    <property type="protein sequence ID" value="MCX2741457.1"/>
    <property type="molecule type" value="Genomic_DNA"/>
</dbReference>
<dbReference type="Gene3D" id="1.10.1220.160">
    <property type="entry name" value="DNA sulphur modification protein DndE"/>
    <property type="match status" value="1"/>
</dbReference>
<sequence length="130" mass="14693">MFNSITTSEANRAVVTELTNKFALGAENIIARLAISYSLAQDVKLELKDLQDAKGKTYPAKILFGNHLEVYMAMVCQHYQLHKTDKDVPKYIKLHLDHGLQEIIHYSNSDGIDFLMKAIENGVEEQLSLL</sequence>
<evidence type="ECO:0000313" key="1">
    <source>
        <dbReference type="EMBL" id="MCX2741457.1"/>
    </source>
</evidence>
<proteinExistence type="predicted"/>
<evidence type="ECO:0000313" key="2">
    <source>
        <dbReference type="Proteomes" id="UP001207228"/>
    </source>
</evidence>
<organism evidence="1 2">
    <name type="scientific">Pontibacter anaerobius</name>
    <dbReference type="NCBI Taxonomy" id="2993940"/>
    <lineage>
        <taxon>Bacteria</taxon>
        <taxon>Pseudomonadati</taxon>
        <taxon>Bacteroidota</taxon>
        <taxon>Cytophagia</taxon>
        <taxon>Cytophagales</taxon>
        <taxon>Hymenobacteraceae</taxon>
        <taxon>Pontibacter</taxon>
    </lineage>
</organism>
<dbReference type="Pfam" id="PF08870">
    <property type="entry name" value="DndE"/>
    <property type="match status" value="1"/>
</dbReference>
<name>A0ABT3RJF6_9BACT</name>
<keyword evidence="2" id="KW-1185">Reference proteome</keyword>
<gene>
    <name evidence="1" type="ORF">OO017_15970</name>
</gene>